<accession>G3GX82</accession>
<name>G3GX82_CRIGR</name>
<evidence type="ECO:0000313" key="2">
    <source>
        <dbReference type="EMBL" id="EGW06179.1"/>
    </source>
</evidence>
<feature type="compositionally biased region" description="Pro residues" evidence="1">
    <location>
        <begin position="23"/>
        <end position="35"/>
    </location>
</feature>
<gene>
    <name evidence="2" type="ORF">I79_002317</name>
</gene>
<dbReference type="Proteomes" id="UP000001075">
    <property type="component" value="Unassembled WGS sequence"/>
</dbReference>
<proteinExistence type="predicted"/>
<reference evidence="3" key="1">
    <citation type="journal article" date="2011" name="Nat. Biotechnol.">
        <title>The genomic sequence of the Chinese hamster ovary (CHO)-K1 cell line.</title>
        <authorList>
            <person name="Xu X."/>
            <person name="Nagarajan H."/>
            <person name="Lewis N.E."/>
            <person name="Pan S."/>
            <person name="Cai Z."/>
            <person name="Liu X."/>
            <person name="Chen W."/>
            <person name="Xie M."/>
            <person name="Wang W."/>
            <person name="Hammond S."/>
            <person name="Andersen M.R."/>
            <person name="Neff N."/>
            <person name="Passarelli B."/>
            <person name="Koh W."/>
            <person name="Fan H.C."/>
            <person name="Wang J."/>
            <person name="Gui Y."/>
            <person name="Lee K.H."/>
            <person name="Betenbaugh M.J."/>
            <person name="Quake S.R."/>
            <person name="Famili I."/>
            <person name="Palsson B.O."/>
            <person name="Wang J."/>
        </authorList>
    </citation>
    <scope>NUCLEOTIDE SEQUENCE [LARGE SCALE GENOMIC DNA]</scope>
    <source>
        <strain evidence="3">CHO K1 cell line</strain>
    </source>
</reference>
<dbReference type="EMBL" id="JH000058">
    <property type="protein sequence ID" value="EGW06179.1"/>
    <property type="molecule type" value="Genomic_DNA"/>
</dbReference>
<feature type="region of interest" description="Disordered" evidence="1">
    <location>
        <begin position="1"/>
        <end position="70"/>
    </location>
</feature>
<organism evidence="2 3">
    <name type="scientific">Cricetulus griseus</name>
    <name type="common">Chinese hamster</name>
    <name type="synonym">Cricetulus barabensis griseus</name>
    <dbReference type="NCBI Taxonomy" id="10029"/>
    <lineage>
        <taxon>Eukaryota</taxon>
        <taxon>Metazoa</taxon>
        <taxon>Chordata</taxon>
        <taxon>Craniata</taxon>
        <taxon>Vertebrata</taxon>
        <taxon>Euteleostomi</taxon>
        <taxon>Mammalia</taxon>
        <taxon>Eutheria</taxon>
        <taxon>Euarchontoglires</taxon>
        <taxon>Glires</taxon>
        <taxon>Rodentia</taxon>
        <taxon>Myomorpha</taxon>
        <taxon>Muroidea</taxon>
        <taxon>Cricetidae</taxon>
        <taxon>Cricetinae</taxon>
        <taxon>Cricetulus</taxon>
    </lineage>
</organism>
<dbReference type="InParanoid" id="G3GX82"/>
<evidence type="ECO:0000313" key="3">
    <source>
        <dbReference type="Proteomes" id="UP000001075"/>
    </source>
</evidence>
<evidence type="ECO:0000256" key="1">
    <source>
        <dbReference type="SAM" id="MobiDB-lite"/>
    </source>
</evidence>
<dbReference type="AlphaFoldDB" id="G3GX82"/>
<feature type="compositionally biased region" description="Basic residues" evidence="1">
    <location>
        <begin position="42"/>
        <end position="51"/>
    </location>
</feature>
<sequence length="195" mass="21479">MKPSERPKAPSPHRLTQSHRRPPSIPPTRPLPPRPVTGCKQRPFRPPHLRAQHAQGTPAEAASPPRKRKSGLAVTILPRSLWARGGTSVHIKLCAVGCILNRKRKSCRRVTCPEVTSVEGVATASAVSALRLCRVICAKHQTFGWDYDLIPVVKSEKLGPGRLSLPIHALRSSFCLECIFEMEVSPSLAWLELAM</sequence>
<protein>
    <submittedName>
        <fullName evidence="2">Uncharacterized protein</fullName>
    </submittedName>
</protein>